<dbReference type="EC" id="2.1.1.80" evidence="2"/>
<keyword evidence="5" id="KW-0949">S-adenosyl-L-methionine</keyword>
<dbReference type="InterPro" id="IPR022641">
    <property type="entry name" value="CheR_N"/>
</dbReference>
<dbReference type="Proteomes" id="UP000317369">
    <property type="component" value="Chromosome"/>
</dbReference>
<dbReference type="PRINTS" id="PR00996">
    <property type="entry name" value="CHERMTFRASE"/>
</dbReference>
<dbReference type="InterPro" id="IPR050903">
    <property type="entry name" value="Bact_Chemotaxis_MeTrfase"/>
</dbReference>
<evidence type="ECO:0000256" key="3">
    <source>
        <dbReference type="ARBA" id="ARBA00022603"/>
    </source>
</evidence>
<reference evidence="7 8" key="1">
    <citation type="submission" date="2019-02" db="EMBL/GenBank/DDBJ databases">
        <title>Deep-cultivation of Planctomycetes and their phenomic and genomic characterization uncovers novel biology.</title>
        <authorList>
            <person name="Wiegand S."/>
            <person name="Jogler M."/>
            <person name="Boedeker C."/>
            <person name="Pinto D."/>
            <person name="Vollmers J."/>
            <person name="Rivas-Marin E."/>
            <person name="Kohn T."/>
            <person name="Peeters S.H."/>
            <person name="Heuer A."/>
            <person name="Rast P."/>
            <person name="Oberbeckmann S."/>
            <person name="Bunk B."/>
            <person name="Jeske O."/>
            <person name="Meyerdierks A."/>
            <person name="Storesund J.E."/>
            <person name="Kallscheuer N."/>
            <person name="Luecker S."/>
            <person name="Lage O.M."/>
            <person name="Pohl T."/>
            <person name="Merkel B.J."/>
            <person name="Hornburger P."/>
            <person name="Mueller R.-W."/>
            <person name="Bruemmer F."/>
            <person name="Labrenz M."/>
            <person name="Spormann A.M."/>
            <person name="Op den Camp H."/>
            <person name="Overmann J."/>
            <person name="Amann R."/>
            <person name="Jetten M.S.M."/>
            <person name="Mascher T."/>
            <person name="Medema M.H."/>
            <person name="Devos D.P."/>
            <person name="Kaster A.-K."/>
            <person name="Ovreas L."/>
            <person name="Rohde M."/>
            <person name="Galperin M.Y."/>
            <person name="Jogler C."/>
        </authorList>
    </citation>
    <scope>NUCLEOTIDE SEQUENCE [LARGE SCALE GENOMIC DNA]</scope>
    <source>
        <strain evidence="7 8">KS4</strain>
    </source>
</reference>
<dbReference type="Gene3D" id="3.40.50.150">
    <property type="entry name" value="Vaccinia Virus protein VP39"/>
    <property type="match status" value="1"/>
</dbReference>
<dbReference type="PIRSF" id="PIRSF000410">
    <property type="entry name" value="CheR"/>
    <property type="match status" value="1"/>
</dbReference>
<evidence type="ECO:0000313" key="8">
    <source>
        <dbReference type="Proteomes" id="UP000317369"/>
    </source>
</evidence>
<dbReference type="PANTHER" id="PTHR24422">
    <property type="entry name" value="CHEMOTAXIS PROTEIN METHYLTRANSFERASE"/>
    <property type="match status" value="1"/>
</dbReference>
<feature type="domain" description="CheR-type methyltransferase" evidence="6">
    <location>
        <begin position="19"/>
        <end position="298"/>
    </location>
</feature>
<dbReference type="PROSITE" id="PS50123">
    <property type="entry name" value="CHER"/>
    <property type="match status" value="1"/>
</dbReference>
<dbReference type="InterPro" id="IPR029063">
    <property type="entry name" value="SAM-dependent_MTases_sf"/>
</dbReference>
<evidence type="ECO:0000256" key="4">
    <source>
        <dbReference type="ARBA" id="ARBA00022679"/>
    </source>
</evidence>
<dbReference type="EMBL" id="CP036425">
    <property type="protein sequence ID" value="QDU35526.1"/>
    <property type="molecule type" value="Genomic_DNA"/>
</dbReference>
<dbReference type="AlphaFoldDB" id="A0A517YZ79"/>
<dbReference type="SMART" id="SM00138">
    <property type="entry name" value="MeTrc"/>
    <property type="match status" value="1"/>
</dbReference>
<organism evidence="7 8">
    <name type="scientific">Poriferisphaera corsica</name>
    <dbReference type="NCBI Taxonomy" id="2528020"/>
    <lineage>
        <taxon>Bacteria</taxon>
        <taxon>Pseudomonadati</taxon>
        <taxon>Planctomycetota</taxon>
        <taxon>Phycisphaerae</taxon>
        <taxon>Phycisphaerales</taxon>
        <taxon>Phycisphaeraceae</taxon>
        <taxon>Poriferisphaera</taxon>
    </lineage>
</organism>
<sequence length="298" mass="34952">MIPFHILIESDSMTPTSLTSASKIKMSDAQFDQLRKVIYQRAGIHFLDSKKYVLESRLSRRVEELEFDNFDQYIMYLTTGPYQMDEFQEMFNRITINETSFFRNEPQLLYFEQEILPKLIEARQAKKTLRIWSSASSTGEEAYTLAIQLTRSLGVRALDWKIEILGTDISEKVLLQAQEAKYPHYSVRTLSPMILQRYFKQDGNFYHLDPAIKSMCRFEKLNLKDRLSAKRFGTFDVIFCRNVLIYFDDDMRKSVINMFHDQLAKDGCLFIGHSESLRNLNVKFEQIAAPQAFAYTKL</sequence>
<dbReference type="SUPFAM" id="SSF47757">
    <property type="entry name" value="Chemotaxis receptor methyltransferase CheR, N-terminal domain"/>
    <property type="match status" value="1"/>
</dbReference>
<dbReference type="InterPro" id="IPR026024">
    <property type="entry name" value="Chemotaxis_MeTrfase_CheR"/>
</dbReference>
<dbReference type="Pfam" id="PF01739">
    <property type="entry name" value="CheR"/>
    <property type="match status" value="1"/>
</dbReference>
<keyword evidence="4 7" id="KW-0808">Transferase</keyword>
<dbReference type="InterPro" id="IPR036804">
    <property type="entry name" value="CheR_N_sf"/>
</dbReference>
<evidence type="ECO:0000256" key="1">
    <source>
        <dbReference type="ARBA" id="ARBA00001541"/>
    </source>
</evidence>
<name>A0A517YZ79_9BACT</name>
<proteinExistence type="predicted"/>
<dbReference type="GO" id="GO:0032259">
    <property type="term" value="P:methylation"/>
    <property type="evidence" value="ECO:0007669"/>
    <property type="project" value="UniProtKB-KW"/>
</dbReference>
<dbReference type="Gene3D" id="1.10.155.10">
    <property type="entry name" value="Chemotaxis receptor methyltransferase CheR, N-terminal domain"/>
    <property type="match status" value="1"/>
</dbReference>
<accession>A0A517YZ79</accession>
<keyword evidence="8" id="KW-1185">Reference proteome</keyword>
<dbReference type="Pfam" id="PF03705">
    <property type="entry name" value="CheR_N"/>
    <property type="match status" value="1"/>
</dbReference>
<dbReference type="KEGG" id="pcor:KS4_36090"/>
<dbReference type="InterPro" id="IPR022642">
    <property type="entry name" value="CheR_C"/>
</dbReference>
<protein>
    <recommendedName>
        <fullName evidence="2">protein-glutamate O-methyltransferase</fullName>
        <ecNumber evidence="2">2.1.1.80</ecNumber>
    </recommendedName>
</protein>
<evidence type="ECO:0000256" key="5">
    <source>
        <dbReference type="ARBA" id="ARBA00022691"/>
    </source>
</evidence>
<comment type="catalytic activity">
    <reaction evidence="1">
        <text>L-glutamyl-[protein] + S-adenosyl-L-methionine = [protein]-L-glutamate 5-O-methyl ester + S-adenosyl-L-homocysteine</text>
        <dbReference type="Rhea" id="RHEA:24452"/>
        <dbReference type="Rhea" id="RHEA-COMP:10208"/>
        <dbReference type="Rhea" id="RHEA-COMP:10311"/>
        <dbReference type="ChEBI" id="CHEBI:29973"/>
        <dbReference type="ChEBI" id="CHEBI:57856"/>
        <dbReference type="ChEBI" id="CHEBI:59789"/>
        <dbReference type="ChEBI" id="CHEBI:82795"/>
        <dbReference type="EC" id="2.1.1.80"/>
    </reaction>
</comment>
<dbReference type="GO" id="GO:0008983">
    <property type="term" value="F:protein-glutamate O-methyltransferase activity"/>
    <property type="evidence" value="ECO:0007669"/>
    <property type="project" value="UniProtKB-EC"/>
</dbReference>
<evidence type="ECO:0000313" key="7">
    <source>
        <dbReference type="EMBL" id="QDU35526.1"/>
    </source>
</evidence>
<evidence type="ECO:0000256" key="2">
    <source>
        <dbReference type="ARBA" id="ARBA00012534"/>
    </source>
</evidence>
<dbReference type="InterPro" id="IPR000780">
    <property type="entry name" value="CheR_MeTrfase"/>
</dbReference>
<gene>
    <name evidence="7" type="primary">cheR</name>
    <name evidence="7" type="ORF">KS4_36090</name>
</gene>
<evidence type="ECO:0000259" key="6">
    <source>
        <dbReference type="PROSITE" id="PS50123"/>
    </source>
</evidence>
<keyword evidence="3 7" id="KW-0489">Methyltransferase</keyword>
<dbReference type="SUPFAM" id="SSF53335">
    <property type="entry name" value="S-adenosyl-L-methionine-dependent methyltransferases"/>
    <property type="match status" value="1"/>
</dbReference>
<dbReference type="PANTHER" id="PTHR24422:SF10">
    <property type="entry name" value="CHEMOTAXIS PROTEIN METHYLTRANSFERASE 2"/>
    <property type="match status" value="1"/>
</dbReference>